<sequence>MKNFLIVATIAIGMLTSCNQKAKNETESTEIQTNETTKQVQENTDSINQVSMDSINIVEPDKVDAAHGHTH</sequence>
<evidence type="ECO:0000313" key="2">
    <source>
        <dbReference type="EMBL" id="TDD97898.1"/>
    </source>
</evidence>
<organism evidence="2 3">
    <name type="scientific">Flavobacterium cellulosilyticum</name>
    <dbReference type="NCBI Taxonomy" id="2541731"/>
    <lineage>
        <taxon>Bacteria</taxon>
        <taxon>Pseudomonadati</taxon>
        <taxon>Bacteroidota</taxon>
        <taxon>Flavobacteriia</taxon>
        <taxon>Flavobacteriales</taxon>
        <taxon>Flavobacteriaceae</taxon>
        <taxon>Flavobacterium</taxon>
    </lineage>
</organism>
<protein>
    <submittedName>
        <fullName evidence="2">Uncharacterized protein</fullName>
    </submittedName>
</protein>
<evidence type="ECO:0000313" key="3">
    <source>
        <dbReference type="Proteomes" id="UP000295479"/>
    </source>
</evidence>
<name>A0A4R5CD01_9FLAO</name>
<gene>
    <name evidence="2" type="ORF">E0F76_07295</name>
</gene>
<reference evidence="2 3" key="1">
    <citation type="submission" date="2019-03" db="EMBL/GenBank/DDBJ databases">
        <title>Flavobacterium AR-3-4 sp. nov. isolated from arctic soil.</title>
        <authorList>
            <person name="Chaudhary D.K."/>
        </authorList>
    </citation>
    <scope>NUCLEOTIDE SEQUENCE [LARGE SCALE GENOMIC DNA]</scope>
    <source>
        <strain evidence="2 3">AR-3-4</strain>
    </source>
</reference>
<evidence type="ECO:0000256" key="1">
    <source>
        <dbReference type="SAM" id="MobiDB-lite"/>
    </source>
</evidence>
<feature type="compositionally biased region" description="Polar residues" evidence="1">
    <location>
        <begin position="29"/>
        <end position="54"/>
    </location>
</feature>
<proteinExistence type="predicted"/>
<accession>A0A4R5CD01</accession>
<dbReference type="RefSeq" id="WP_132003552.1">
    <property type="nucleotide sequence ID" value="NZ_SMFK01000003.1"/>
</dbReference>
<dbReference type="OrthoDB" id="1366072at2"/>
<comment type="caution">
    <text evidence="2">The sequence shown here is derived from an EMBL/GenBank/DDBJ whole genome shotgun (WGS) entry which is preliminary data.</text>
</comment>
<dbReference type="PROSITE" id="PS51257">
    <property type="entry name" value="PROKAR_LIPOPROTEIN"/>
    <property type="match status" value="1"/>
</dbReference>
<dbReference type="EMBL" id="SMFK01000003">
    <property type="protein sequence ID" value="TDD97898.1"/>
    <property type="molecule type" value="Genomic_DNA"/>
</dbReference>
<keyword evidence="3" id="KW-1185">Reference proteome</keyword>
<dbReference type="Proteomes" id="UP000295479">
    <property type="component" value="Unassembled WGS sequence"/>
</dbReference>
<dbReference type="AlphaFoldDB" id="A0A4R5CD01"/>
<feature type="region of interest" description="Disordered" evidence="1">
    <location>
        <begin position="25"/>
        <end position="55"/>
    </location>
</feature>